<dbReference type="AlphaFoldDB" id="A0A2P2Q8Q3"/>
<name>A0A2P2Q8Q3_RHIMU</name>
<sequence>MVVSARWCRFGWFGEISSKKVSYRSCFLSLPGS</sequence>
<reference evidence="1" key="1">
    <citation type="submission" date="2018-02" db="EMBL/GenBank/DDBJ databases">
        <title>Rhizophora mucronata_Transcriptome.</title>
        <authorList>
            <person name="Meera S.P."/>
            <person name="Sreeshan A."/>
            <person name="Augustine A."/>
        </authorList>
    </citation>
    <scope>NUCLEOTIDE SEQUENCE</scope>
    <source>
        <tissue evidence="1">Leaf</tissue>
    </source>
</reference>
<accession>A0A2P2Q8Q3</accession>
<proteinExistence type="predicted"/>
<dbReference type="EMBL" id="GGEC01082888">
    <property type="protein sequence ID" value="MBX63372.1"/>
    <property type="molecule type" value="Transcribed_RNA"/>
</dbReference>
<organism evidence="1">
    <name type="scientific">Rhizophora mucronata</name>
    <name type="common">Asiatic mangrove</name>
    <dbReference type="NCBI Taxonomy" id="61149"/>
    <lineage>
        <taxon>Eukaryota</taxon>
        <taxon>Viridiplantae</taxon>
        <taxon>Streptophyta</taxon>
        <taxon>Embryophyta</taxon>
        <taxon>Tracheophyta</taxon>
        <taxon>Spermatophyta</taxon>
        <taxon>Magnoliopsida</taxon>
        <taxon>eudicotyledons</taxon>
        <taxon>Gunneridae</taxon>
        <taxon>Pentapetalae</taxon>
        <taxon>rosids</taxon>
        <taxon>fabids</taxon>
        <taxon>Malpighiales</taxon>
        <taxon>Rhizophoraceae</taxon>
        <taxon>Rhizophora</taxon>
    </lineage>
</organism>
<protein>
    <submittedName>
        <fullName evidence="1">Uncharacterized protein</fullName>
    </submittedName>
</protein>
<evidence type="ECO:0000313" key="1">
    <source>
        <dbReference type="EMBL" id="MBX63372.1"/>
    </source>
</evidence>